<feature type="transmembrane region" description="Helical" evidence="6">
    <location>
        <begin position="538"/>
        <end position="571"/>
    </location>
</feature>
<feature type="transmembrane region" description="Helical" evidence="6">
    <location>
        <begin position="498"/>
        <end position="517"/>
    </location>
</feature>
<dbReference type="GO" id="GO:0009395">
    <property type="term" value="P:phospholipid catabolic process"/>
    <property type="evidence" value="ECO:0007669"/>
    <property type="project" value="TreeGrafter"/>
</dbReference>
<dbReference type="AlphaFoldDB" id="A0A0B3Y794"/>
<sequence length="738" mass="82095">MQSGKSVFQPGQNCWVESKARFSTPLIDCGNYYKALHSSIVKAKHSIFIVGWDIDSRIRLLRGDDEVSSEAPSVISDLLKWKAEQNPDIKIYLLRWDSSLAFFAQREMWAKEVWEEKTPDNVQTELDDTIPMGGSQHQKIVVVDDELVFSGGMDVSTNRWDTRDHPVVSEERDGPDGEYGPLHDVQMVSSGPVVADFAQLVRWRWQRVADESPIDMREEARIDENAPLPDAWPEDFPPLFENVECALARTIPFMDEVEPAQEVRHMLLDLIGEAESVIYIENQFTTRQEIAEALNKQLKLKPNLSVIIVSSYEPKGKFECEAFWASRIEFKAILEKGIDPNRVKLTYSSIEDMQGRKAYKRIHSKVMTIDNKYLVIGSSNLSNRSMTLDTEIDTVIFGNSKDNRACIEQVRNDLLAEHTGRDIEAMPEIFNSRYPVEALMQGQIAHGYVLTEVRDEVFTEHSVKNVFRALSDPEEPLISVPTLDGAALPARNPRRRSIMILIGVTIIAILGGLMFWASQSIPWLSSDSINAFLEKSRGTYFALPTVLIVYVVGGVLFFPVTVLSLAVAAIFGPIWGPIYGIMGALMSSAIMFGIGKLSGNAGLRKIGGPKVAAVDEKLKRSGIVGVAAIRMLPVAPFSLVNLVAGISSIGIFQFLVGTFLGMFPPMIAKGLVGDSIAQIWKNPSVETISYLVGGIIMWGLMIWGSQKFARYYQARKESTGDAAQTSNSRKDEGEKCAA</sequence>
<evidence type="ECO:0000256" key="6">
    <source>
        <dbReference type="SAM" id="Phobius"/>
    </source>
</evidence>
<evidence type="ECO:0000256" key="1">
    <source>
        <dbReference type="ARBA" id="ARBA00000798"/>
    </source>
</evidence>
<gene>
    <name evidence="8" type="ORF">RJ41_17730</name>
</gene>
<evidence type="ECO:0000256" key="5">
    <source>
        <dbReference type="SAM" id="MobiDB-lite"/>
    </source>
</evidence>
<dbReference type="PANTHER" id="PTHR18896">
    <property type="entry name" value="PHOSPHOLIPASE D"/>
    <property type="match status" value="1"/>
</dbReference>
<dbReference type="InterPro" id="IPR015679">
    <property type="entry name" value="PLipase_D_fam"/>
</dbReference>
<dbReference type="OrthoDB" id="9814092at2"/>
<dbReference type="RefSeq" id="WP_039223573.1">
    <property type="nucleotide sequence ID" value="NZ_JWLW01000066.1"/>
</dbReference>
<accession>A0A0B3Y794</accession>
<proteinExistence type="predicted"/>
<feature type="domain" description="PLD phosphodiesterase" evidence="7">
    <location>
        <begin position="358"/>
        <end position="385"/>
    </location>
</feature>
<evidence type="ECO:0000256" key="3">
    <source>
        <dbReference type="ARBA" id="ARBA00022801"/>
    </source>
</evidence>
<keyword evidence="4" id="KW-0443">Lipid metabolism</keyword>
<keyword evidence="6" id="KW-0812">Transmembrane</keyword>
<keyword evidence="3" id="KW-0378">Hydrolase</keyword>
<dbReference type="InterPro" id="IPR025202">
    <property type="entry name" value="PLD-like_dom"/>
</dbReference>
<dbReference type="Gene3D" id="3.30.870.10">
    <property type="entry name" value="Endonuclease Chain A"/>
    <property type="match status" value="2"/>
</dbReference>
<dbReference type="InterPro" id="IPR001736">
    <property type="entry name" value="PLipase_D/transphosphatidylase"/>
</dbReference>
<keyword evidence="6" id="KW-1133">Transmembrane helix</keyword>
<dbReference type="PANTHER" id="PTHR18896:SF76">
    <property type="entry name" value="PHOSPHOLIPASE"/>
    <property type="match status" value="1"/>
</dbReference>
<feature type="compositionally biased region" description="Basic and acidic residues" evidence="5">
    <location>
        <begin position="728"/>
        <end position="738"/>
    </location>
</feature>
<dbReference type="Pfam" id="PF00614">
    <property type="entry name" value="PLDc"/>
    <property type="match status" value="1"/>
</dbReference>
<evidence type="ECO:0000256" key="4">
    <source>
        <dbReference type="ARBA" id="ARBA00023098"/>
    </source>
</evidence>
<dbReference type="PROSITE" id="PS50035">
    <property type="entry name" value="PLD"/>
    <property type="match status" value="2"/>
</dbReference>
<evidence type="ECO:0000313" key="9">
    <source>
        <dbReference type="Proteomes" id="UP000031197"/>
    </source>
</evidence>
<feature type="transmembrane region" description="Helical" evidence="6">
    <location>
        <begin position="577"/>
        <end position="595"/>
    </location>
</feature>
<feature type="domain" description="PLD phosphodiesterase" evidence="7">
    <location>
        <begin position="132"/>
        <end position="159"/>
    </location>
</feature>
<comment type="catalytic activity">
    <reaction evidence="1">
        <text>a 1,2-diacyl-sn-glycero-3-phosphocholine + H2O = a 1,2-diacyl-sn-glycero-3-phosphate + choline + H(+)</text>
        <dbReference type="Rhea" id="RHEA:14445"/>
        <dbReference type="ChEBI" id="CHEBI:15354"/>
        <dbReference type="ChEBI" id="CHEBI:15377"/>
        <dbReference type="ChEBI" id="CHEBI:15378"/>
        <dbReference type="ChEBI" id="CHEBI:57643"/>
        <dbReference type="ChEBI" id="CHEBI:58608"/>
        <dbReference type="EC" id="3.1.4.4"/>
    </reaction>
</comment>
<evidence type="ECO:0000256" key="2">
    <source>
        <dbReference type="ARBA" id="ARBA00022737"/>
    </source>
</evidence>
<keyword evidence="6" id="KW-0472">Membrane</keyword>
<keyword evidence="2" id="KW-0677">Repeat</keyword>
<dbReference type="SUPFAM" id="SSF56024">
    <property type="entry name" value="Phospholipase D/nuclease"/>
    <property type="match status" value="2"/>
</dbReference>
<keyword evidence="9" id="KW-1185">Reference proteome</keyword>
<dbReference type="GO" id="GO:0004630">
    <property type="term" value="F:phospholipase D activity"/>
    <property type="evidence" value="ECO:0007669"/>
    <property type="project" value="UniProtKB-EC"/>
</dbReference>
<name>A0A0B3Y794_9ALTE</name>
<feature type="transmembrane region" description="Helical" evidence="6">
    <location>
        <begin position="639"/>
        <end position="667"/>
    </location>
</feature>
<organism evidence="8 9">
    <name type="scientific">Alteromonas marina</name>
    <dbReference type="NCBI Taxonomy" id="203795"/>
    <lineage>
        <taxon>Bacteria</taxon>
        <taxon>Pseudomonadati</taxon>
        <taxon>Pseudomonadota</taxon>
        <taxon>Gammaproteobacteria</taxon>
        <taxon>Alteromonadales</taxon>
        <taxon>Alteromonadaceae</taxon>
        <taxon>Alteromonas/Salinimonas group</taxon>
        <taxon>Alteromonas</taxon>
    </lineage>
</organism>
<dbReference type="Pfam" id="PF09335">
    <property type="entry name" value="VTT_dom"/>
    <property type="match status" value="1"/>
</dbReference>
<comment type="caution">
    <text evidence="8">The sequence shown here is derived from an EMBL/GenBank/DDBJ whole genome shotgun (WGS) entry which is preliminary data.</text>
</comment>
<dbReference type="SMART" id="SM00155">
    <property type="entry name" value="PLDc"/>
    <property type="match status" value="2"/>
</dbReference>
<dbReference type="InterPro" id="IPR032816">
    <property type="entry name" value="VTT_dom"/>
</dbReference>
<dbReference type="Proteomes" id="UP000031197">
    <property type="component" value="Unassembled WGS sequence"/>
</dbReference>
<reference evidence="8 9" key="1">
    <citation type="submission" date="2014-12" db="EMBL/GenBank/DDBJ databases">
        <title>Genome sequencing of Alteromonas marina AD001.</title>
        <authorList>
            <person name="Adrian T.G.S."/>
            <person name="Chan K.G."/>
        </authorList>
    </citation>
    <scope>NUCLEOTIDE SEQUENCE [LARGE SCALE GENOMIC DNA]</scope>
    <source>
        <strain evidence="8 9">AD001</strain>
    </source>
</reference>
<dbReference type="GO" id="GO:0005886">
    <property type="term" value="C:plasma membrane"/>
    <property type="evidence" value="ECO:0007669"/>
    <property type="project" value="TreeGrafter"/>
</dbReference>
<evidence type="ECO:0000259" key="7">
    <source>
        <dbReference type="PROSITE" id="PS50035"/>
    </source>
</evidence>
<protein>
    <submittedName>
        <fullName evidence="8">Phospholipase</fullName>
    </submittedName>
</protein>
<dbReference type="EMBL" id="JWLW01000066">
    <property type="protein sequence ID" value="KHT44691.1"/>
    <property type="molecule type" value="Genomic_DNA"/>
</dbReference>
<feature type="transmembrane region" description="Helical" evidence="6">
    <location>
        <begin position="687"/>
        <end position="705"/>
    </location>
</feature>
<evidence type="ECO:0000313" key="8">
    <source>
        <dbReference type="EMBL" id="KHT44691.1"/>
    </source>
</evidence>
<dbReference type="Pfam" id="PF13091">
    <property type="entry name" value="PLDc_2"/>
    <property type="match status" value="1"/>
</dbReference>
<feature type="region of interest" description="Disordered" evidence="5">
    <location>
        <begin position="718"/>
        <end position="738"/>
    </location>
</feature>
<dbReference type="CDD" id="cd09140">
    <property type="entry name" value="PLDc_vPLD1_2_like_bac_1"/>
    <property type="match status" value="1"/>
</dbReference>